<feature type="chain" id="PRO_5037333855" evidence="2">
    <location>
        <begin position="21"/>
        <end position="855"/>
    </location>
</feature>
<dbReference type="InterPro" id="IPR024983">
    <property type="entry name" value="CHAT_dom"/>
</dbReference>
<dbReference type="EMBL" id="JACJQU010000002">
    <property type="protein sequence ID" value="MBD2292777.1"/>
    <property type="molecule type" value="Genomic_DNA"/>
</dbReference>
<gene>
    <name evidence="4" type="ORF">H6G06_04575</name>
</gene>
<keyword evidence="5" id="KW-1185">Reference proteome</keyword>
<protein>
    <submittedName>
        <fullName evidence="4">CHAT domain-containing protein</fullName>
    </submittedName>
</protein>
<keyword evidence="1" id="KW-0802">TPR repeat</keyword>
<keyword evidence="2" id="KW-0732">Signal</keyword>
<evidence type="ECO:0000256" key="2">
    <source>
        <dbReference type="SAM" id="SignalP"/>
    </source>
</evidence>
<evidence type="ECO:0000256" key="1">
    <source>
        <dbReference type="PROSITE-ProRule" id="PRU00339"/>
    </source>
</evidence>
<proteinExistence type="predicted"/>
<dbReference type="PANTHER" id="PTHR10098:SF112">
    <property type="entry name" value="SLR0380 PROTEIN"/>
    <property type="match status" value="1"/>
</dbReference>
<dbReference type="AlphaFoldDB" id="A0A926ZYL7"/>
<evidence type="ECO:0000313" key="4">
    <source>
        <dbReference type="EMBL" id="MBD2292777.1"/>
    </source>
</evidence>
<accession>A0A926ZYL7</accession>
<dbReference type="InterPro" id="IPR011990">
    <property type="entry name" value="TPR-like_helical_dom_sf"/>
</dbReference>
<feature type="domain" description="CHAT" evidence="3">
    <location>
        <begin position="584"/>
        <end position="853"/>
    </location>
</feature>
<dbReference type="Pfam" id="PF12770">
    <property type="entry name" value="CHAT"/>
    <property type="match status" value="1"/>
</dbReference>
<dbReference type="Gene3D" id="1.25.40.10">
    <property type="entry name" value="Tetratricopeptide repeat domain"/>
    <property type="match status" value="3"/>
</dbReference>
<dbReference type="RefSeq" id="WP_190557523.1">
    <property type="nucleotide sequence ID" value="NZ_JACJQU010000002.1"/>
</dbReference>
<name>A0A926ZYL7_9NOST</name>
<reference evidence="5" key="1">
    <citation type="journal article" date="2020" name="ISME J.">
        <title>Comparative genomics reveals insights into cyanobacterial evolution and habitat adaptation.</title>
        <authorList>
            <person name="Chen M.Y."/>
            <person name="Teng W.K."/>
            <person name="Zhao L."/>
            <person name="Hu C.X."/>
            <person name="Zhou Y.K."/>
            <person name="Han B.P."/>
            <person name="Song L.R."/>
            <person name="Shu W.S."/>
        </authorList>
    </citation>
    <scope>NUCLEOTIDE SEQUENCE [LARGE SCALE GENOMIC DNA]</scope>
    <source>
        <strain evidence="5">FACHB-251</strain>
    </source>
</reference>
<dbReference type="PANTHER" id="PTHR10098">
    <property type="entry name" value="RAPSYN-RELATED"/>
    <property type="match status" value="1"/>
</dbReference>
<dbReference type="InterPro" id="IPR019734">
    <property type="entry name" value="TPR_rpt"/>
</dbReference>
<dbReference type="PROSITE" id="PS50005">
    <property type="entry name" value="TPR"/>
    <property type="match status" value="1"/>
</dbReference>
<evidence type="ECO:0000313" key="5">
    <source>
        <dbReference type="Proteomes" id="UP000662185"/>
    </source>
</evidence>
<dbReference type="SUPFAM" id="SSF48452">
    <property type="entry name" value="TPR-like"/>
    <property type="match status" value="3"/>
</dbReference>
<dbReference type="SMART" id="SM00028">
    <property type="entry name" value="TPR"/>
    <property type="match status" value="6"/>
</dbReference>
<evidence type="ECO:0000259" key="3">
    <source>
        <dbReference type="Pfam" id="PF12770"/>
    </source>
</evidence>
<feature type="repeat" description="TPR" evidence="1">
    <location>
        <begin position="366"/>
        <end position="399"/>
    </location>
</feature>
<dbReference type="Proteomes" id="UP000662185">
    <property type="component" value="Unassembled WGS sequence"/>
</dbReference>
<dbReference type="Pfam" id="PF13181">
    <property type="entry name" value="TPR_8"/>
    <property type="match status" value="1"/>
</dbReference>
<feature type="signal peptide" evidence="2">
    <location>
        <begin position="1"/>
        <end position="20"/>
    </location>
</feature>
<sequence length="855" mass="95761">MKNISILTLGILSLTSFLTAEKVLAISSKDNINNSIVTNPLSLEEQAQKLYEDGQFQSSVAILQNAIKNYGEQGDIVGQVMAWRNLSLVYQKMGDLTQARRAITSSLKNINKIKDGKERQQILAQTLEVQGQIQLSMGNSQAALETWKRATDTYQKIGENTGSMRSKINQAQALQALGLYNQAVKTLVDSQNTLNQQQDTLIKAKALLSLGDVLRGIGQLDKSQIALEESLAIAQKLSSPTATTQALLSLGKTSTSQGNNTQKSLAYFQQVIETSPSSDFRIQGQLNQLELLLNNEQLSLAKQLIPQIQNSLTELPPTRTAVYSRISLARILLKLPPENYSPSWLSNELATAIKIAHKLEDKRGESYATGTLGNLYEKNQRYQEARELTEKALLISQSNNAPELSYQWQWQLGRIITAKAGTTKADRESAIAAYTQSVKTLKSIRTDIVAISSDAQFDFRERVEPVYRELVELLLEDSPSQEELKQAREVIESLQLAELDNFFRNACLDAKPVQIDQIDRTSAIFYTIVLKDRLEVIVALPDQTLYHHSEQLSQSEIEDHIEELRVKLARRSEIVFQKQMLGLSQKVYNWLIKPAEEKLQANKVKNLVFISDGLLRNIPMSVLYDGKQYLIEKYSIANAPSLQLIDPKALVREQIQVLGGGLSEARFGFPALPNVVSELERIKAQVPSSLLLKNDAFTDKQLEQKVNQNPYQVVHLATHGEFSSKAEDTFVLTWNEKLNVDDLNNLLRSDQKQIRPIELLVLSACKTAAGDKRATLGLAGMAVRAGARSTLASLWYVDDEATALLMTKFYQELSNNKHTKAEILRNAQLAILRDKNTKFSHPYYWSAFVLVGNWL</sequence>
<organism evidence="4 5">
    <name type="scientific">Anabaena sphaerica FACHB-251</name>
    <dbReference type="NCBI Taxonomy" id="2692883"/>
    <lineage>
        <taxon>Bacteria</taxon>
        <taxon>Bacillati</taxon>
        <taxon>Cyanobacteriota</taxon>
        <taxon>Cyanophyceae</taxon>
        <taxon>Nostocales</taxon>
        <taxon>Nostocaceae</taxon>
        <taxon>Anabaena</taxon>
    </lineage>
</organism>
<comment type="caution">
    <text evidence="4">The sequence shown here is derived from an EMBL/GenBank/DDBJ whole genome shotgun (WGS) entry which is preliminary data.</text>
</comment>